<name>A0AA43QW73_9LECA</name>
<evidence type="ECO:0000259" key="2">
    <source>
        <dbReference type="Pfam" id="PF03108"/>
    </source>
</evidence>
<dbReference type="AlphaFoldDB" id="A0AA43QW73"/>
<keyword evidence="4" id="KW-1185">Reference proteome</keyword>
<protein>
    <recommendedName>
        <fullName evidence="2">Transposase MuDR plant domain-containing protein</fullName>
    </recommendedName>
</protein>
<feature type="region of interest" description="Disordered" evidence="1">
    <location>
        <begin position="325"/>
        <end position="372"/>
    </location>
</feature>
<comment type="caution">
    <text evidence="3">The sequence shown here is derived from an EMBL/GenBank/DDBJ whole genome shotgun (WGS) entry which is preliminary data.</text>
</comment>
<dbReference type="InterPro" id="IPR036875">
    <property type="entry name" value="Znf_CCHC_sf"/>
</dbReference>
<evidence type="ECO:0000313" key="4">
    <source>
        <dbReference type="Proteomes" id="UP001161017"/>
    </source>
</evidence>
<evidence type="ECO:0000256" key="1">
    <source>
        <dbReference type="SAM" id="MobiDB-lite"/>
    </source>
</evidence>
<proteinExistence type="predicted"/>
<feature type="region of interest" description="Disordered" evidence="1">
    <location>
        <begin position="254"/>
        <end position="278"/>
    </location>
</feature>
<dbReference type="GO" id="GO:0003676">
    <property type="term" value="F:nucleic acid binding"/>
    <property type="evidence" value="ECO:0007669"/>
    <property type="project" value="InterPro"/>
</dbReference>
<dbReference type="EMBL" id="JAPUFD010000027">
    <property type="protein sequence ID" value="MDI1493542.1"/>
    <property type="molecule type" value="Genomic_DNA"/>
</dbReference>
<gene>
    <name evidence="3" type="ORF">OHK93_005332</name>
</gene>
<dbReference type="Pfam" id="PF03108">
    <property type="entry name" value="DBD_Tnp_Mut"/>
    <property type="match status" value="1"/>
</dbReference>
<organism evidence="3 4">
    <name type="scientific">Ramalina farinacea</name>
    <dbReference type="NCBI Taxonomy" id="258253"/>
    <lineage>
        <taxon>Eukaryota</taxon>
        <taxon>Fungi</taxon>
        <taxon>Dikarya</taxon>
        <taxon>Ascomycota</taxon>
        <taxon>Pezizomycotina</taxon>
        <taxon>Lecanoromycetes</taxon>
        <taxon>OSLEUM clade</taxon>
        <taxon>Lecanoromycetidae</taxon>
        <taxon>Lecanorales</taxon>
        <taxon>Lecanorineae</taxon>
        <taxon>Ramalinaceae</taxon>
        <taxon>Ramalina</taxon>
    </lineage>
</organism>
<feature type="domain" description="Transposase MuDR plant" evidence="2">
    <location>
        <begin position="7"/>
        <end position="60"/>
    </location>
</feature>
<dbReference type="SUPFAM" id="SSF57756">
    <property type="entry name" value="Retrovirus zinc finger-like domains"/>
    <property type="match status" value="1"/>
</dbReference>
<sequence>MLPIEPGHTFSSLADFKEALRQWAIECNFTPHILDSDSHRVRAGCRSSPDCPFRIRANYNAKRGDARVTIVENVHTCGLTGQGPAHQNIKRAETGKMKFLMEAVPRLMTVTAETTIPNIIEVVERHYGQQIPKRQAQKVKGALVQRVKGPCRHCHRVGHTRRYCPQLRSTMPEHNPPFRHFEIPTSQDAYNSNIRAERGDGESRGNHSDGYENEPMDNNFDGDTSMDYSNGQDEPPNMYHQSPQQLEIRPQTVDYPHNQEAPPDTPQQQSRPHHRPDFPGILLEAVAEHNERRLPQPVYETPVPPHLNAMRLSTITNAVVEPSLVSSDASRSAPELSGTRSDSPGIQSSAAKPASPPAVMTPAQKRKEASRLMKQAQELMRQAVALNEEADDEP</sequence>
<dbReference type="Proteomes" id="UP001161017">
    <property type="component" value="Unassembled WGS sequence"/>
</dbReference>
<feature type="region of interest" description="Disordered" evidence="1">
    <location>
        <begin position="168"/>
        <end position="242"/>
    </location>
</feature>
<evidence type="ECO:0000313" key="3">
    <source>
        <dbReference type="EMBL" id="MDI1493542.1"/>
    </source>
</evidence>
<dbReference type="GO" id="GO:0008270">
    <property type="term" value="F:zinc ion binding"/>
    <property type="evidence" value="ECO:0007669"/>
    <property type="project" value="InterPro"/>
</dbReference>
<accession>A0AA43QW73</accession>
<feature type="compositionally biased region" description="Polar residues" evidence="1">
    <location>
        <begin position="338"/>
        <end position="347"/>
    </location>
</feature>
<reference evidence="3" key="1">
    <citation type="journal article" date="2023" name="Genome Biol. Evol.">
        <title>First Whole Genome Sequence and Flow Cytometry Genome Size Data for the Lichen-Forming Fungus Ramalina farinacea (Ascomycota).</title>
        <authorList>
            <person name="Llewellyn T."/>
            <person name="Mian S."/>
            <person name="Hill R."/>
            <person name="Leitch I.J."/>
            <person name="Gaya E."/>
        </authorList>
    </citation>
    <scope>NUCLEOTIDE SEQUENCE</scope>
    <source>
        <strain evidence="3">LIQ254RAFAR</strain>
    </source>
</reference>
<feature type="compositionally biased region" description="Polar residues" evidence="1">
    <location>
        <begin position="184"/>
        <end position="194"/>
    </location>
</feature>
<dbReference type="InterPro" id="IPR004332">
    <property type="entry name" value="Transposase_MuDR"/>
</dbReference>
<feature type="compositionally biased region" description="Basic and acidic residues" evidence="1">
    <location>
        <begin position="195"/>
        <end position="210"/>
    </location>
</feature>